<dbReference type="InterPro" id="IPR019088">
    <property type="entry name" value="CHP02186-rel_TM"/>
</dbReference>
<evidence type="ECO:0008006" key="4">
    <source>
        <dbReference type="Google" id="ProtNLM"/>
    </source>
</evidence>
<dbReference type="AlphaFoldDB" id="D5BNY7"/>
<sequence>MIRPYPHNYKIPSQMTFMLWLFTILSVSFGTISAHAVNGKLVADLSENTVSIESDFHGTELLLFGAVDGMQGDDIIIVVRGPDAHIAQRRKSKVAGIWINVETNIWTKTPSFYQILATRDLAKIANEATLQDLGVGATNLALQITPEKDPQETGLAMPTVNGMVGELVANMRALGLWGATTDTIALKEGALFRSVIDLPSNVHSGQYEVRIIHLRDGVPLSEDTTSIAIRKGGLSATIYNMAHEFSFFYGLFAVIFAIASGWLAAAAFRKK</sequence>
<accession>D5BNY7</accession>
<evidence type="ECO:0000256" key="1">
    <source>
        <dbReference type="SAM" id="Phobius"/>
    </source>
</evidence>
<dbReference type="KEGG" id="apb:SAR116_2178"/>
<gene>
    <name evidence="2" type="ordered locus">SAR116_2178</name>
</gene>
<dbReference type="Pfam" id="PF09608">
    <property type="entry name" value="Alph_Pro_TM"/>
    <property type="match status" value="1"/>
</dbReference>
<dbReference type="EMBL" id="CP001751">
    <property type="protein sequence ID" value="ADE40421.1"/>
    <property type="molecule type" value="Genomic_DNA"/>
</dbReference>
<dbReference type="Proteomes" id="UP000007460">
    <property type="component" value="Chromosome"/>
</dbReference>
<protein>
    <recommendedName>
        <fullName evidence="4">Transmembrane protein</fullName>
    </recommendedName>
</protein>
<keyword evidence="1" id="KW-1133">Transmembrane helix</keyword>
<dbReference type="eggNOG" id="ENOG50315WQ">
    <property type="taxonomic scope" value="Bacteria"/>
</dbReference>
<reference evidence="2 3" key="1">
    <citation type="journal article" date="2010" name="J. Bacteriol.">
        <title>Complete genome sequence of "Candidatus Puniceispirillum marinum" IMCC1322, a representative of the SAR116 clade in the Alphaproteobacteria.</title>
        <authorList>
            <person name="Oh H.M."/>
            <person name="Kwon K.K."/>
            <person name="Kang I."/>
            <person name="Kang S.G."/>
            <person name="Lee J.H."/>
            <person name="Kim S.J."/>
            <person name="Cho J.C."/>
        </authorList>
    </citation>
    <scope>NUCLEOTIDE SEQUENCE [LARGE SCALE GENOMIC DNA]</scope>
    <source>
        <strain evidence="2 3">IMCC1322</strain>
    </source>
</reference>
<keyword evidence="3" id="KW-1185">Reference proteome</keyword>
<keyword evidence="1" id="KW-0472">Membrane</keyword>
<keyword evidence="1" id="KW-0812">Transmembrane</keyword>
<dbReference type="RefSeq" id="WP_013047048.1">
    <property type="nucleotide sequence ID" value="NC_014010.1"/>
</dbReference>
<dbReference type="HOGENOM" id="CLU_068410_0_0_5"/>
<feature type="transmembrane region" description="Helical" evidence="1">
    <location>
        <begin position="247"/>
        <end position="268"/>
    </location>
</feature>
<proteinExistence type="predicted"/>
<name>D5BNY7_PUNMI</name>
<dbReference type="OrthoDB" id="9815212at2"/>
<dbReference type="STRING" id="488538.SAR116_2178"/>
<organism evidence="2 3">
    <name type="scientific">Puniceispirillum marinum (strain IMCC1322)</name>
    <dbReference type="NCBI Taxonomy" id="488538"/>
    <lineage>
        <taxon>Bacteria</taxon>
        <taxon>Pseudomonadati</taxon>
        <taxon>Pseudomonadota</taxon>
        <taxon>Alphaproteobacteria</taxon>
        <taxon>Candidatus Puniceispirillales</taxon>
        <taxon>Candidatus Puniceispirillaceae</taxon>
        <taxon>Candidatus Puniceispirillum</taxon>
    </lineage>
</organism>
<evidence type="ECO:0000313" key="3">
    <source>
        <dbReference type="Proteomes" id="UP000007460"/>
    </source>
</evidence>
<evidence type="ECO:0000313" key="2">
    <source>
        <dbReference type="EMBL" id="ADE40421.1"/>
    </source>
</evidence>